<dbReference type="RefSeq" id="WP_135646526.1">
    <property type="nucleotide sequence ID" value="NZ_RQER01000005.1"/>
</dbReference>
<sequence>MDPKKKEFKDIDEYISSHPKEVQKGLQEIRAAIHKSAPLAKEKISYNMPAFDQNGTLVYFAGFKKHIGFYPMISVLDTLKDELSKYRTSKGTLQFPHGEPIPLKIISKIVKLRVKENMDPDRKKKKSKSLSKKS</sequence>
<comment type="caution">
    <text evidence="2">The sequence shown here is derived from an EMBL/GenBank/DDBJ whole genome shotgun (WGS) entry which is preliminary data.</text>
</comment>
<evidence type="ECO:0000313" key="4">
    <source>
        <dbReference type="Proteomes" id="UP000297273"/>
    </source>
</evidence>
<name>A0A5F1ZPS5_9LEPT</name>
<evidence type="ECO:0000259" key="1">
    <source>
        <dbReference type="Pfam" id="PF08818"/>
    </source>
</evidence>
<dbReference type="SUPFAM" id="SSF159888">
    <property type="entry name" value="YdhG-like"/>
    <property type="match status" value="1"/>
</dbReference>
<dbReference type="Pfam" id="PF08818">
    <property type="entry name" value="DUF1801"/>
    <property type="match status" value="1"/>
</dbReference>
<evidence type="ECO:0000313" key="2">
    <source>
        <dbReference type="EMBL" id="TGK01975.1"/>
    </source>
</evidence>
<reference evidence="3" key="1">
    <citation type="submission" date="2018-10" db="EMBL/GenBank/DDBJ databases">
        <authorList>
            <person name="Vincent A.T."/>
            <person name="Schiettekatte O."/>
            <person name="Bourhy P."/>
            <person name="Veyrier F.J."/>
            <person name="Picardeau M."/>
        </authorList>
    </citation>
    <scope>NUCLEOTIDE SEQUENCE</scope>
    <source>
        <strain evidence="3">201702690</strain>
    </source>
</reference>
<evidence type="ECO:0000313" key="3">
    <source>
        <dbReference type="EMBL" id="TGL39333.1"/>
    </source>
</evidence>
<gene>
    <name evidence="2" type="ORF">EHO57_09305</name>
    <name evidence="3" type="ORF">EHQ53_14655</name>
</gene>
<dbReference type="EMBL" id="RQGC01000012">
    <property type="protein sequence ID" value="TGL39333.1"/>
    <property type="molecule type" value="Genomic_DNA"/>
</dbReference>
<evidence type="ECO:0000313" key="5">
    <source>
        <dbReference type="Proteomes" id="UP000297946"/>
    </source>
</evidence>
<dbReference type="InterPro" id="IPR014922">
    <property type="entry name" value="YdhG-like"/>
</dbReference>
<keyword evidence="4" id="KW-1185">Reference proteome</keyword>
<proteinExistence type="predicted"/>
<dbReference type="AlphaFoldDB" id="A0A5F1ZPS5"/>
<feature type="domain" description="YdhG-like" evidence="1">
    <location>
        <begin position="23"/>
        <end position="113"/>
    </location>
</feature>
<dbReference type="Proteomes" id="UP000297946">
    <property type="component" value="Unassembled WGS sequence"/>
</dbReference>
<dbReference type="OrthoDB" id="115213at2"/>
<dbReference type="EMBL" id="RQER01000005">
    <property type="protein sequence ID" value="TGK01975.1"/>
    <property type="molecule type" value="Genomic_DNA"/>
</dbReference>
<organism evidence="2 5">
    <name type="scientific">Leptospira langatensis</name>
    <dbReference type="NCBI Taxonomy" id="2484983"/>
    <lineage>
        <taxon>Bacteria</taxon>
        <taxon>Pseudomonadati</taxon>
        <taxon>Spirochaetota</taxon>
        <taxon>Spirochaetia</taxon>
        <taxon>Leptospirales</taxon>
        <taxon>Leptospiraceae</taxon>
        <taxon>Leptospira</taxon>
    </lineage>
</organism>
<accession>A0A5F1ZPS5</accession>
<dbReference type="Gene3D" id="3.90.1150.200">
    <property type="match status" value="1"/>
</dbReference>
<protein>
    <submittedName>
        <fullName evidence="2">DUF1801 domain-containing protein</fullName>
    </submittedName>
</protein>
<reference evidence="4 5" key="2">
    <citation type="journal article" date="2019" name="PLoS Negl. Trop. Dis.">
        <title>Revisiting the worldwide diversity of Leptospira species in the environment.</title>
        <authorList>
            <person name="Vincent A.T."/>
            <person name="Schiettekatte O."/>
            <person name="Bourhy P."/>
            <person name="Veyrier F.J."/>
            <person name="Picardeau M."/>
        </authorList>
    </citation>
    <scope>NUCLEOTIDE SEQUENCE [LARGE SCALE GENOMIC DNA]</scope>
    <source>
        <strain evidence="4">201702690</strain>
        <strain evidence="2 5">SSW18</strain>
    </source>
</reference>
<dbReference type="Proteomes" id="UP000297273">
    <property type="component" value="Unassembled WGS sequence"/>
</dbReference>